<dbReference type="EMBL" id="CP129113">
    <property type="protein sequence ID" value="WLV24509.1"/>
    <property type="molecule type" value="Genomic_DNA"/>
</dbReference>
<accession>A0ABY9KUD1</accession>
<protein>
    <recommendedName>
        <fullName evidence="3">Bacterial toxin 50 domain-containing protein</fullName>
    </recommendedName>
</protein>
<keyword evidence="2" id="KW-1185">Reference proteome</keyword>
<sequence length="183" mass="19937">MKKVAEENQMSASEEAIRQYLLSGVKKDPSEFEADGFTVKSSLTDSQSAMIANDTRVGINGGYFNMLGGIVTYGVPKAAMATGEFFFGDIVKMVHPDSTMKDRSTAAIFTFVKPAKVLPKLQLDKARKLVGKGTGKYNTDTMKHIYHGEINKRGKAVGYHHESMMGGKIIPGTEKIPDKNGVL</sequence>
<gene>
    <name evidence="1" type="ORF">QR721_12825</name>
</gene>
<proteinExistence type="predicted"/>
<dbReference type="RefSeq" id="WP_348027610.1">
    <property type="nucleotide sequence ID" value="NZ_CP129113.1"/>
</dbReference>
<name>A0ABY9KUD1_9BACI</name>
<evidence type="ECO:0008006" key="3">
    <source>
        <dbReference type="Google" id="ProtNLM"/>
    </source>
</evidence>
<organism evidence="1 2">
    <name type="scientific">Aciduricibacillus chroicocephali</name>
    <dbReference type="NCBI Taxonomy" id="3054939"/>
    <lineage>
        <taxon>Bacteria</taxon>
        <taxon>Bacillati</taxon>
        <taxon>Bacillota</taxon>
        <taxon>Bacilli</taxon>
        <taxon>Bacillales</taxon>
        <taxon>Bacillaceae</taxon>
        <taxon>Aciduricibacillus</taxon>
    </lineage>
</organism>
<evidence type="ECO:0000313" key="2">
    <source>
        <dbReference type="Proteomes" id="UP001180087"/>
    </source>
</evidence>
<dbReference type="Proteomes" id="UP001180087">
    <property type="component" value="Chromosome"/>
</dbReference>
<evidence type="ECO:0000313" key="1">
    <source>
        <dbReference type="EMBL" id="WLV24509.1"/>
    </source>
</evidence>
<reference evidence="1" key="1">
    <citation type="submission" date="2023-06" db="EMBL/GenBank/DDBJ databases">
        <title>A Treasure from Seagulls: Isolation and Description of Aciduricobacillus qingdaonensis gen. nov., sp. nov., a Rare Obligately Uric Acid-utilizing Member in the Family Bacillaceae.</title>
        <authorList>
            <person name="Liu W."/>
            <person name="Wang B."/>
        </authorList>
    </citation>
    <scope>NUCLEOTIDE SEQUENCE</scope>
    <source>
        <strain evidence="1">44XB</strain>
    </source>
</reference>